<dbReference type="InterPro" id="IPR052190">
    <property type="entry name" value="Euk-Arch_PrmC-MTase"/>
</dbReference>
<dbReference type="EMBL" id="NBXE01000029">
    <property type="protein sequence ID" value="RFA25885.1"/>
    <property type="molecule type" value="Genomic_DNA"/>
</dbReference>
<proteinExistence type="inferred from homology"/>
<dbReference type="PANTHER" id="PTHR45875:SF1">
    <property type="entry name" value="METHYLTRANSFERASE N6AMT1"/>
    <property type="match status" value="1"/>
</dbReference>
<dbReference type="InterPro" id="IPR007848">
    <property type="entry name" value="Small_mtfrase_dom"/>
</dbReference>
<comment type="caution">
    <text evidence="8">The sequence shown here is derived from an EMBL/GenBank/DDBJ whole genome shotgun (WGS) entry which is preliminary data.</text>
</comment>
<keyword evidence="2 8" id="KW-0489">Methyltransferase</keyword>
<evidence type="ECO:0000259" key="7">
    <source>
        <dbReference type="Pfam" id="PF25004"/>
    </source>
</evidence>
<dbReference type="InterPro" id="IPR055487">
    <property type="entry name" value="DUF7059"/>
</dbReference>
<protein>
    <submittedName>
        <fullName evidence="8">SAM-dependent methyltransferase</fullName>
    </submittedName>
</protein>
<feature type="domain" description="DUF7059" evidence="6">
    <location>
        <begin position="41"/>
        <end position="128"/>
    </location>
</feature>
<dbReference type="Gene3D" id="3.40.50.150">
    <property type="entry name" value="Vaccinia Virus protein VP39"/>
    <property type="match status" value="1"/>
</dbReference>
<dbReference type="GO" id="GO:0008757">
    <property type="term" value="F:S-adenosylmethionine-dependent methyltransferase activity"/>
    <property type="evidence" value="ECO:0007669"/>
    <property type="project" value="TreeGrafter"/>
</dbReference>
<dbReference type="GO" id="GO:0003676">
    <property type="term" value="F:nucleic acid binding"/>
    <property type="evidence" value="ECO:0007669"/>
    <property type="project" value="InterPro"/>
</dbReference>
<comment type="similarity">
    <text evidence="1">Belongs to the eukaryotic/archaeal PrmC-related family.</text>
</comment>
<dbReference type="Pfam" id="PF25004">
    <property type="entry name" value="DUF7782"/>
    <property type="match status" value="1"/>
</dbReference>
<evidence type="ECO:0000256" key="4">
    <source>
        <dbReference type="ARBA" id="ARBA00022691"/>
    </source>
</evidence>
<evidence type="ECO:0000256" key="3">
    <source>
        <dbReference type="ARBA" id="ARBA00022679"/>
    </source>
</evidence>
<evidence type="ECO:0000256" key="1">
    <source>
        <dbReference type="ARBA" id="ARBA00006149"/>
    </source>
</evidence>
<dbReference type="PROSITE" id="PS00092">
    <property type="entry name" value="N6_MTASE"/>
    <property type="match status" value="1"/>
</dbReference>
<dbReference type="OrthoDB" id="129465at2"/>
<dbReference type="InterPro" id="IPR029063">
    <property type="entry name" value="SAM-dependent_MTases_sf"/>
</dbReference>
<evidence type="ECO:0000256" key="2">
    <source>
        <dbReference type="ARBA" id="ARBA00022603"/>
    </source>
</evidence>
<evidence type="ECO:0000259" key="6">
    <source>
        <dbReference type="Pfam" id="PF23186"/>
    </source>
</evidence>
<name>A0A3E0W9T6_9MICO</name>
<dbReference type="GO" id="GO:0032259">
    <property type="term" value="P:methylation"/>
    <property type="evidence" value="ECO:0007669"/>
    <property type="project" value="UniProtKB-KW"/>
</dbReference>
<feature type="domain" description="Methyltransferase small" evidence="5">
    <location>
        <begin position="186"/>
        <end position="309"/>
    </location>
</feature>
<reference evidence="8 9" key="1">
    <citation type="submission" date="2017-04" db="EMBL/GenBank/DDBJ databases">
        <title>Comparative genome analysis of Subtercola boreus.</title>
        <authorList>
            <person name="Cho Y.-J."/>
            <person name="Cho A."/>
            <person name="Kim O.-S."/>
            <person name="Lee J.-I."/>
        </authorList>
    </citation>
    <scope>NUCLEOTIDE SEQUENCE [LARGE SCALE GENOMIC DNA]</scope>
    <source>
        <strain evidence="8 9">P28004</strain>
    </source>
</reference>
<dbReference type="InterPro" id="IPR002052">
    <property type="entry name" value="DNA_methylase_N6_adenine_CS"/>
</dbReference>
<dbReference type="Pfam" id="PF05175">
    <property type="entry name" value="MTS"/>
    <property type="match status" value="1"/>
</dbReference>
<dbReference type="CDD" id="cd02440">
    <property type="entry name" value="AdoMet_MTases"/>
    <property type="match status" value="1"/>
</dbReference>
<feature type="domain" description="DUF7782" evidence="7">
    <location>
        <begin position="435"/>
        <end position="542"/>
    </location>
</feature>
<keyword evidence="3 8" id="KW-0808">Transferase</keyword>
<dbReference type="SUPFAM" id="SSF53335">
    <property type="entry name" value="S-adenosyl-L-methionine-dependent methyltransferases"/>
    <property type="match status" value="1"/>
</dbReference>
<gene>
    <name evidence="8" type="ORF">B7R25_11500</name>
</gene>
<accession>A0A3E0W9T6</accession>
<sequence length="544" mass="58479">MNHAHTLRAASDTGIRPRVRLNGGVPSPLIAALRRDLVTSSFSVQTVGELWGETAAAALFRGQRRPALNALYHRRQAGIPLTRAEALATLFVLNEPLEHSAVDTALPQLTSAGAAELGLVGPVEGGGRFRALLDLRPYSFVDTSGAGSWWIVSDLGELAVGGPLEVDHVLGVGGASTTLSSLMIGADVDTVLDLGTGCGIQAMHASRHARRVVATDISARALRLAALNAELNAIDNIEFRLGSLYEPVQDDRFDQIVSNPPFVITPRREGVPLYEYRDGGLEGDALVETVIRGAAAHLTPGGVAQLLGNWEYRAPGAPATSGIDRVRGWVSPTGLDAWVIERELQDAPQYAETWIRDGGTRQGTPQFEELYAAWLDDFDRRGVTQVGFGYVLLRAPGGATRRPLTPRLSRFETLHGGRGENPAGLGEYFQTALANYDWQASRDDQSLLTSIVTYAPDVTEERHYWPGQENPTVMTLRQGSGFARTVPLDTALAALVGACDGDLTIGQLCGAIAHLLEVDEEALVADVLPRLRQLVDDGFLLPLQ</sequence>
<evidence type="ECO:0000259" key="5">
    <source>
        <dbReference type="Pfam" id="PF05175"/>
    </source>
</evidence>
<dbReference type="GO" id="GO:0035657">
    <property type="term" value="C:eRF1 methyltransferase complex"/>
    <property type="evidence" value="ECO:0007669"/>
    <property type="project" value="TreeGrafter"/>
</dbReference>
<keyword evidence="4" id="KW-0949">S-adenosyl-L-methionine</keyword>
<evidence type="ECO:0000313" key="8">
    <source>
        <dbReference type="EMBL" id="RFA25885.1"/>
    </source>
</evidence>
<organism evidence="8 9">
    <name type="scientific">Subtercola boreus</name>
    <dbReference type="NCBI Taxonomy" id="120213"/>
    <lineage>
        <taxon>Bacteria</taxon>
        <taxon>Bacillati</taxon>
        <taxon>Actinomycetota</taxon>
        <taxon>Actinomycetes</taxon>
        <taxon>Micrococcales</taxon>
        <taxon>Microbacteriaceae</taxon>
        <taxon>Subtercola</taxon>
    </lineage>
</organism>
<dbReference type="GO" id="GO:0008170">
    <property type="term" value="F:N-methyltransferase activity"/>
    <property type="evidence" value="ECO:0007669"/>
    <property type="project" value="UniProtKB-ARBA"/>
</dbReference>
<dbReference type="InterPro" id="IPR056684">
    <property type="entry name" value="DUF7782"/>
</dbReference>
<dbReference type="GO" id="GO:0008276">
    <property type="term" value="F:protein methyltransferase activity"/>
    <property type="evidence" value="ECO:0007669"/>
    <property type="project" value="TreeGrafter"/>
</dbReference>
<dbReference type="PANTHER" id="PTHR45875">
    <property type="entry name" value="METHYLTRANSFERASE N6AMT1"/>
    <property type="match status" value="1"/>
</dbReference>
<dbReference type="Proteomes" id="UP000257080">
    <property type="component" value="Unassembled WGS sequence"/>
</dbReference>
<dbReference type="Pfam" id="PF23186">
    <property type="entry name" value="DUF7059"/>
    <property type="match status" value="1"/>
</dbReference>
<dbReference type="AlphaFoldDB" id="A0A3E0W9T6"/>
<evidence type="ECO:0000313" key="9">
    <source>
        <dbReference type="Proteomes" id="UP000257080"/>
    </source>
</evidence>